<dbReference type="Pfam" id="PF00271">
    <property type="entry name" value="Helicase_C"/>
    <property type="match status" value="1"/>
</dbReference>
<evidence type="ECO:0000256" key="1">
    <source>
        <dbReference type="ARBA" id="ARBA00022741"/>
    </source>
</evidence>
<gene>
    <name evidence="7" type="ORF">HNP60_003359</name>
</gene>
<dbReference type="Pfam" id="PF22527">
    <property type="entry name" value="DEXQc_Suv3"/>
    <property type="match status" value="1"/>
</dbReference>
<evidence type="ECO:0000313" key="8">
    <source>
        <dbReference type="Proteomes" id="UP001138540"/>
    </source>
</evidence>
<dbReference type="PANTHER" id="PTHR12131">
    <property type="entry name" value="ATP-DEPENDENT RNA AND DNA HELICASE"/>
    <property type="match status" value="1"/>
</dbReference>
<dbReference type="EMBL" id="JACHKA010000001">
    <property type="protein sequence ID" value="MBB5987385.1"/>
    <property type="molecule type" value="Genomic_DNA"/>
</dbReference>
<dbReference type="PROSITE" id="PS51194">
    <property type="entry name" value="HELICASE_CTER"/>
    <property type="match status" value="1"/>
</dbReference>
<dbReference type="GO" id="GO:0016787">
    <property type="term" value="F:hydrolase activity"/>
    <property type="evidence" value="ECO:0007669"/>
    <property type="project" value="UniProtKB-KW"/>
</dbReference>
<keyword evidence="3 7" id="KW-0347">Helicase</keyword>
<dbReference type="InterPro" id="IPR001650">
    <property type="entry name" value="Helicase_C-like"/>
</dbReference>
<organism evidence="7 8">
    <name type="scientific">Sphingobium lignivorans</name>
    <dbReference type="NCBI Taxonomy" id="2735886"/>
    <lineage>
        <taxon>Bacteria</taxon>
        <taxon>Pseudomonadati</taxon>
        <taxon>Pseudomonadota</taxon>
        <taxon>Alphaproteobacteria</taxon>
        <taxon>Sphingomonadales</taxon>
        <taxon>Sphingomonadaceae</taxon>
        <taxon>Sphingobium</taxon>
    </lineage>
</organism>
<keyword evidence="2 7" id="KW-0378">Hydrolase</keyword>
<comment type="caution">
    <text evidence="7">The sequence shown here is derived from an EMBL/GenBank/DDBJ whole genome shotgun (WGS) entry which is preliminary data.</text>
</comment>
<evidence type="ECO:0000256" key="2">
    <source>
        <dbReference type="ARBA" id="ARBA00022801"/>
    </source>
</evidence>
<keyword evidence="4" id="KW-0067">ATP-binding</keyword>
<dbReference type="SMART" id="SM00490">
    <property type="entry name" value="HELICc"/>
    <property type="match status" value="1"/>
</dbReference>
<dbReference type="Proteomes" id="UP001138540">
    <property type="component" value="Unassembled WGS sequence"/>
</dbReference>
<keyword evidence="8" id="KW-1185">Reference proteome</keyword>
<sequence>MSVPTMSRLASAALKAVLGPTNTGKTHLAIERMCGHSSGLMGFPLRLLAREVYERVVRIKGADQVALLTGEERVIPPAARYVLATAEAMPVRGGLGAMRDFAFVAVDEIQLAADPERGHVFTDRMLHARGREETMLLGSASMAPLVRSLLPRAEIVSRPRFSTLRYAGAAKLSRLPRRSAIVAFSVEEVYRVAELLRRHRGGAAVVMGALSPATRNAQVAMFEAGEVDYLVATDAIGMGLNLNVDHVAFASLRKFDGQRTRRLTVAEMAQIAGRAGRHQRDGTFGDVGSLDGPPAFSPEDVERIEEHRFDPLEQIFWREADLPMDHVGTLIEALTERPRREGLRAAPEAVDLAVLRALADMPDVAARARGPAQVGRLWAACSLPDFQKLGIEHHARTVHRLWDWLSQGNGYIPQDWFAGQLARLDNVQGDVDALAGRIAAVRTWAYVAQRDDWLAQPVEMAARARALEDRLSDALHGALRQRFVDRRTSALLRRGGDANAFLAVDVDDTGNVTVDGYKIGTMRGFRFAVDPTARAGEKRLLLAAAERRLGAHLNEMAQALLAVDDKAFSLASPPGGDAQIIWNGHPVATLKSGQRLLAPEIALDAGLGALAPEIQQGVRDRLSVWISGQLERHVPALLKMEAGAIDPALPPPVRAVLAQLADDGGIMSRTALDESLAQVAKEDRTHLRKAGVVIGVLDLYHPGLMKPSAAQWRMALLALRRGEPLVALPPAGAVLLPASEELDEVGARVAGFRKLGEAWLRIDMAERLARGAHDAIAAGKAYGADDPTIVSIGLNEASFLDLMRQAGFRPVPDAAEGAPNWQFKGRPKARPRPEGERRRQPGQRAGHPRGDKPQNRGDRKDARGEGRKPGRPDERQGKGGERKPRPHDRGDGGRDRAPQPRQIVATGKALAGLGALLGRED</sequence>
<protein>
    <submittedName>
        <fullName evidence="7">ATP-dependent RNA helicase SUPV3L1/SUV3</fullName>
        <ecNumber evidence="7">3.6.4.13</ecNumber>
    </submittedName>
</protein>
<evidence type="ECO:0000313" key="7">
    <source>
        <dbReference type="EMBL" id="MBB5987385.1"/>
    </source>
</evidence>
<dbReference type="InterPro" id="IPR055206">
    <property type="entry name" value="DEXQc_SUV3"/>
</dbReference>
<keyword evidence="1" id="KW-0547">Nucleotide-binding</keyword>
<feature type="compositionally biased region" description="Basic and acidic residues" evidence="5">
    <location>
        <begin position="848"/>
        <end position="898"/>
    </location>
</feature>
<evidence type="ECO:0000256" key="3">
    <source>
        <dbReference type="ARBA" id="ARBA00022806"/>
    </source>
</evidence>
<dbReference type="PANTHER" id="PTHR12131:SF1">
    <property type="entry name" value="ATP-DEPENDENT RNA HELICASE SUPV3L1, MITOCHONDRIAL-RELATED"/>
    <property type="match status" value="1"/>
</dbReference>
<evidence type="ECO:0000256" key="4">
    <source>
        <dbReference type="ARBA" id="ARBA00022840"/>
    </source>
</evidence>
<feature type="domain" description="Helicase C-terminal" evidence="6">
    <location>
        <begin position="145"/>
        <end position="328"/>
    </location>
</feature>
<dbReference type="Gene3D" id="3.40.50.300">
    <property type="entry name" value="P-loop containing nucleotide triphosphate hydrolases"/>
    <property type="match status" value="2"/>
</dbReference>
<dbReference type="SUPFAM" id="SSF52540">
    <property type="entry name" value="P-loop containing nucleoside triphosphate hydrolases"/>
    <property type="match status" value="2"/>
</dbReference>
<evidence type="ECO:0000259" key="6">
    <source>
        <dbReference type="PROSITE" id="PS51194"/>
    </source>
</evidence>
<dbReference type="InterPro" id="IPR050699">
    <property type="entry name" value="RNA-DNA_Helicase"/>
</dbReference>
<accession>A0ABR6NJC6</accession>
<proteinExistence type="predicted"/>
<name>A0ABR6NJC6_9SPHN</name>
<dbReference type="InterPro" id="IPR027417">
    <property type="entry name" value="P-loop_NTPase"/>
</dbReference>
<reference evidence="7 8" key="1">
    <citation type="submission" date="2020-08" db="EMBL/GenBank/DDBJ databases">
        <title>Exploring microbial biodiversity for novel pathways involved in the catabolism of aromatic compounds derived from lignin.</title>
        <authorList>
            <person name="Elkins J."/>
        </authorList>
    </citation>
    <scope>NUCLEOTIDE SEQUENCE [LARGE SCALE GENOMIC DNA]</scope>
    <source>
        <strain evidence="7 8">B1D3A</strain>
    </source>
</reference>
<evidence type="ECO:0000256" key="5">
    <source>
        <dbReference type="SAM" id="MobiDB-lite"/>
    </source>
</evidence>
<dbReference type="GO" id="GO:0003724">
    <property type="term" value="F:RNA helicase activity"/>
    <property type="evidence" value="ECO:0007669"/>
    <property type="project" value="UniProtKB-EC"/>
</dbReference>
<feature type="region of interest" description="Disordered" evidence="5">
    <location>
        <begin position="810"/>
        <end position="908"/>
    </location>
</feature>
<dbReference type="EC" id="3.6.4.13" evidence="7"/>